<keyword evidence="2" id="KW-0808">Transferase</keyword>
<dbReference type="CDD" id="cd02440">
    <property type="entry name" value="AdoMet_MTases"/>
    <property type="match status" value="1"/>
</dbReference>
<proteinExistence type="predicted"/>
<dbReference type="InterPro" id="IPR013216">
    <property type="entry name" value="Methyltransf_11"/>
</dbReference>
<protein>
    <submittedName>
        <fullName evidence="2">Methyltransferase domain-containing protein</fullName>
    </submittedName>
</protein>
<feature type="domain" description="Methyltransferase type 11" evidence="1">
    <location>
        <begin position="126"/>
        <end position="180"/>
    </location>
</feature>
<dbReference type="InterPro" id="IPR029063">
    <property type="entry name" value="SAM-dependent_MTases_sf"/>
</dbReference>
<dbReference type="EMBL" id="FRCB01000001">
    <property type="protein sequence ID" value="SHL51449.1"/>
    <property type="molecule type" value="Genomic_DNA"/>
</dbReference>
<dbReference type="RefSeq" id="WP_149778256.1">
    <property type="nucleotide sequence ID" value="NZ_FRCB01000001.1"/>
</dbReference>
<dbReference type="Proteomes" id="UP000322545">
    <property type="component" value="Unassembled WGS sequence"/>
</dbReference>
<evidence type="ECO:0000313" key="2">
    <source>
        <dbReference type="EMBL" id="SHL51449.1"/>
    </source>
</evidence>
<evidence type="ECO:0000313" key="3">
    <source>
        <dbReference type="Proteomes" id="UP000322545"/>
    </source>
</evidence>
<dbReference type="Pfam" id="PF08241">
    <property type="entry name" value="Methyltransf_11"/>
    <property type="match status" value="1"/>
</dbReference>
<dbReference type="AlphaFoldDB" id="A0A1M7B9Y2"/>
<keyword evidence="2" id="KW-0489">Methyltransferase</keyword>
<keyword evidence="3" id="KW-1185">Reference proteome</keyword>
<dbReference type="GO" id="GO:0008757">
    <property type="term" value="F:S-adenosylmethionine-dependent methyltransferase activity"/>
    <property type="evidence" value="ECO:0007669"/>
    <property type="project" value="InterPro"/>
</dbReference>
<dbReference type="SUPFAM" id="SSF53335">
    <property type="entry name" value="S-adenosyl-L-methionine-dependent methyltransferases"/>
    <property type="match status" value="1"/>
</dbReference>
<name>A0A1M7B9Y2_9RHOB</name>
<dbReference type="Gene3D" id="3.40.50.150">
    <property type="entry name" value="Vaccinia Virus protein VP39"/>
    <property type="match status" value="1"/>
</dbReference>
<dbReference type="GO" id="GO:0032259">
    <property type="term" value="P:methylation"/>
    <property type="evidence" value="ECO:0007669"/>
    <property type="project" value="UniProtKB-KW"/>
</dbReference>
<accession>A0A1M7B9Y2</accession>
<evidence type="ECO:0000259" key="1">
    <source>
        <dbReference type="Pfam" id="PF08241"/>
    </source>
</evidence>
<organism evidence="2 3">
    <name type="scientific">Roseovarius litoreus</name>
    <dbReference type="NCBI Taxonomy" id="1155722"/>
    <lineage>
        <taxon>Bacteria</taxon>
        <taxon>Pseudomonadati</taxon>
        <taxon>Pseudomonadota</taxon>
        <taxon>Alphaproteobacteria</taxon>
        <taxon>Rhodobacterales</taxon>
        <taxon>Roseobacteraceae</taxon>
        <taxon>Roseovarius</taxon>
    </lineage>
</organism>
<sequence>MRFKDRLDAAFKAFSDPKCVVSYDSLGDLIDARITTALQNQRLEAEQSLVLAQTEGAQLAADIARDGTAWKSAPPRWDRVREMTRAALTQAGLAGGRMLEIGGRHNPRNADFPEFEYQALDLEGAPGAKIDVMAGDITQCPHIPDASYDFIFSFDVFEHIDKPWLAASEITRLLRPGGVTVHSTLFSWRYHPCPIDYWRYTAEGLKSLFGDLDCLCSEFDATERRRDIRGQGGNAVTPDAFGGWRENIRVNYAGQKPA</sequence>
<gene>
    <name evidence="2" type="ORF">SAMN05443432_101728</name>
</gene>
<reference evidence="2 3" key="1">
    <citation type="submission" date="2016-11" db="EMBL/GenBank/DDBJ databases">
        <authorList>
            <person name="Varghese N."/>
            <person name="Submissions S."/>
        </authorList>
    </citation>
    <scope>NUCLEOTIDE SEQUENCE [LARGE SCALE GENOMIC DNA]</scope>
    <source>
        <strain evidence="2 3">DSM 28249</strain>
    </source>
</reference>